<dbReference type="Proteomes" id="UP000516314">
    <property type="component" value="Chromosome 1"/>
</dbReference>
<dbReference type="PANTHER" id="PTHR47997:SF75">
    <property type="entry name" value="MYB DOMAIN PROTEIN 55"/>
    <property type="match status" value="1"/>
</dbReference>
<dbReference type="PROSITE" id="PS51294">
    <property type="entry name" value="HTH_MYB"/>
    <property type="match status" value="1"/>
</dbReference>
<dbReference type="InterPro" id="IPR001005">
    <property type="entry name" value="SANT/Myb"/>
</dbReference>
<organism evidence="10 11">
    <name type="scientific">Arabidopsis thaliana</name>
    <name type="common">Mouse-ear cress</name>
    <dbReference type="NCBI Taxonomy" id="3702"/>
    <lineage>
        <taxon>Eukaryota</taxon>
        <taxon>Viridiplantae</taxon>
        <taxon>Streptophyta</taxon>
        <taxon>Embryophyta</taxon>
        <taxon>Tracheophyta</taxon>
        <taxon>Spermatophyta</taxon>
        <taxon>Magnoliopsida</taxon>
        <taxon>eudicotyledons</taxon>
        <taxon>Gunneridae</taxon>
        <taxon>Pentapetalae</taxon>
        <taxon>rosids</taxon>
        <taxon>malvids</taxon>
        <taxon>Brassicales</taxon>
        <taxon>Brassicaceae</taxon>
        <taxon>Camelineae</taxon>
        <taxon>Arabidopsis</taxon>
    </lineage>
</organism>
<evidence type="ECO:0000256" key="4">
    <source>
        <dbReference type="ARBA" id="ARBA00023125"/>
    </source>
</evidence>
<dbReference type="EMBL" id="LR881466">
    <property type="protein sequence ID" value="CAD5315699.1"/>
    <property type="molecule type" value="Genomic_DNA"/>
</dbReference>
<keyword evidence="6" id="KW-0539">Nucleus</keyword>
<evidence type="ECO:0000259" key="9">
    <source>
        <dbReference type="PROSITE" id="PS51294"/>
    </source>
</evidence>
<dbReference type="GO" id="GO:0003677">
    <property type="term" value="F:DNA binding"/>
    <property type="evidence" value="ECO:0007669"/>
    <property type="project" value="UniProtKB-KW"/>
</dbReference>
<feature type="compositionally biased region" description="Basic and acidic residues" evidence="7">
    <location>
        <begin position="119"/>
        <end position="130"/>
    </location>
</feature>
<evidence type="ECO:0000256" key="6">
    <source>
        <dbReference type="ARBA" id="ARBA00023242"/>
    </source>
</evidence>
<keyword evidence="5" id="KW-0804">Transcription</keyword>
<accession>A0A7G2E125</accession>
<feature type="region of interest" description="Disordered" evidence="7">
    <location>
        <begin position="1"/>
        <end position="21"/>
    </location>
</feature>
<dbReference type="PROSITE" id="PS50090">
    <property type="entry name" value="MYB_LIKE"/>
    <property type="match status" value="1"/>
</dbReference>
<feature type="domain" description="Myb-like" evidence="8">
    <location>
        <begin position="50"/>
        <end position="100"/>
    </location>
</feature>
<dbReference type="InterPro" id="IPR017930">
    <property type="entry name" value="Myb_dom"/>
</dbReference>
<keyword evidence="3" id="KW-0805">Transcription regulation</keyword>
<evidence type="ECO:0000256" key="1">
    <source>
        <dbReference type="ARBA" id="ARBA00004123"/>
    </source>
</evidence>
<protein>
    <submittedName>
        <fullName evidence="10">(thale cress) hypothetical protein</fullName>
    </submittedName>
</protein>
<dbReference type="SUPFAM" id="SSF46689">
    <property type="entry name" value="Homeodomain-like"/>
    <property type="match status" value="1"/>
</dbReference>
<dbReference type="AlphaFoldDB" id="A0A7G2E125"/>
<comment type="subcellular location">
    <subcellularLocation>
        <location evidence="1">Nucleus</location>
    </subcellularLocation>
</comment>
<evidence type="ECO:0000313" key="10">
    <source>
        <dbReference type="EMBL" id="CAD5315699.1"/>
    </source>
</evidence>
<feature type="domain" description="HTH myb-type" evidence="9">
    <location>
        <begin position="50"/>
        <end position="104"/>
    </location>
</feature>
<feature type="region of interest" description="Disordered" evidence="7">
    <location>
        <begin position="104"/>
        <end position="130"/>
    </location>
</feature>
<name>A0A7G2E125_ARATH</name>
<evidence type="ECO:0000256" key="7">
    <source>
        <dbReference type="SAM" id="MobiDB-lite"/>
    </source>
</evidence>
<dbReference type="CDD" id="cd00167">
    <property type="entry name" value="SANT"/>
    <property type="match status" value="1"/>
</dbReference>
<keyword evidence="4" id="KW-0238">DNA-binding</keyword>
<dbReference type="FunFam" id="1.10.10.60:FF:000310">
    <property type="entry name" value="MYB transcription factor"/>
    <property type="match status" value="1"/>
</dbReference>
<dbReference type="Gene3D" id="1.10.10.60">
    <property type="entry name" value="Homeodomain-like"/>
    <property type="match status" value="1"/>
</dbReference>
<evidence type="ECO:0000256" key="5">
    <source>
        <dbReference type="ARBA" id="ARBA00023163"/>
    </source>
</evidence>
<dbReference type="GO" id="GO:0005634">
    <property type="term" value="C:nucleus"/>
    <property type="evidence" value="ECO:0007669"/>
    <property type="project" value="UniProtKB-SubCell"/>
</dbReference>
<dbReference type="PANTHER" id="PTHR47997">
    <property type="entry name" value="MYB DOMAIN PROTEIN 55"/>
    <property type="match status" value="1"/>
</dbReference>
<gene>
    <name evidence="10" type="ORF">AT9943_LOCUS4053</name>
</gene>
<evidence type="ECO:0000256" key="2">
    <source>
        <dbReference type="ARBA" id="ARBA00022737"/>
    </source>
</evidence>
<evidence type="ECO:0000313" key="11">
    <source>
        <dbReference type="Proteomes" id="UP000516314"/>
    </source>
</evidence>
<proteinExistence type="predicted"/>
<feature type="compositionally biased region" description="Basic and acidic residues" evidence="7">
    <location>
        <begin position="1"/>
        <end position="16"/>
    </location>
</feature>
<dbReference type="InterPro" id="IPR009057">
    <property type="entry name" value="Homeodomain-like_sf"/>
</dbReference>
<evidence type="ECO:0000256" key="3">
    <source>
        <dbReference type="ARBA" id="ARBA00023015"/>
    </source>
</evidence>
<sequence length="355" mass="40965">MLRQEQSEERAMEPSRRSHSHHFYSKTWPSKLEISSQACCCRLRWINYLRPDVKRGNFSKKEEDAIIHYHQTLGNKWSKIASFLPGRTDNEIKNVWNTHLKKRLTPSSSSSSLSSTHDQSTKADHDKNCDGAQEEIHSGLNESQNSATSSHHQGECMHTKPELHEVNGLNEIQFLLDHDDFDDITSEFLQDNDILFPLDSLLHNHQTHISTQEMTREVTKSQSFDHPQPDIPCGFEDTNEESDLRRQLVESTTPNNEFTQTTLLFSFSITLMAALRVSVFRGQNRSQVDGWQWQHRLLPVCRDQAPHQASSPEIELGVCKFLSLDTNNKKYDFNCTHHFNHLIFASCKGFNVKSF</sequence>
<evidence type="ECO:0000259" key="8">
    <source>
        <dbReference type="PROSITE" id="PS50090"/>
    </source>
</evidence>
<dbReference type="SMART" id="SM00717">
    <property type="entry name" value="SANT"/>
    <property type="match status" value="1"/>
</dbReference>
<keyword evidence="2" id="KW-0677">Repeat</keyword>
<dbReference type="Pfam" id="PF00249">
    <property type="entry name" value="Myb_DNA-binding"/>
    <property type="match status" value="1"/>
</dbReference>
<reference evidence="10 11" key="1">
    <citation type="submission" date="2020-09" db="EMBL/GenBank/DDBJ databases">
        <authorList>
            <person name="Ashkenazy H."/>
        </authorList>
    </citation>
    <scope>NUCLEOTIDE SEQUENCE [LARGE SCALE GENOMIC DNA]</scope>
    <source>
        <strain evidence="11">cv. Cdm-0</strain>
    </source>
</reference>
<dbReference type="InterPro" id="IPR051953">
    <property type="entry name" value="Plant_SW-associated_TFs"/>
</dbReference>